<proteinExistence type="predicted"/>
<keyword evidence="3" id="KW-1185">Reference proteome</keyword>
<organism evidence="2 3">
    <name type="scientific">Mycolicibacterium sphagni</name>
    <dbReference type="NCBI Taxonomy" id="1786"/>
    <lineage>
        <taxon>Bacteria</taxon>
        <taxon>Bacillati</taxon>
        <taxon>Actinomycetota</taxon>
        <taxon>Actinomycetes</taxon>
        <taxon>Mycobacteriales</taxon>
        <taxon>Mycobacteriaceae</taxon>
        <taxon>Mycolicibacterium</taxon>
    </lineage>
</organism>
<dbReference type="Proteomes" id="UP000216063">
    <property type="component" value="Unassembled WGS sequence"/>
</dbReference>
<evidence type="ECO:0000313" key="3">
    <source>
        <dbReference type="Proteomes" id="UP000216063"/>
    </source>
</evidence>
<sequence>MSLIVEVLNPALSNAAIQMALKAAYQKVAKSRHEADSADVVVDSGNVVVQPLPAELRLEGGTPGVAVSGEAIDNRVNAVLADVRDAQLALYARTQYAFYAVFQALVLVLACAAVVALVVCIIRLSAGDHAAVELVADIGIGVSSLVTGGAATFIQTQASAAKDRYLEALKLLQA</sequence>
<comment type="caution">
    <text evidence="2">The sequence shown here is derived from an EMBL/GenBank/DDBJ whole genome shotgun (WGS) entry which is preliminary data.</text>
</comment>
<dbReference type="EMBL" id="NOZR01000006">
    <property type="protein sequence ID" value="OYN80303.1"/>
    <property type="molecule type" value="Genomic_DNA"/>
</dbReference>
<evidence type="ECO:0000313" key="2">
    <source>
        <dbReference type="EMBL" id="OYN80303.1"/>
    </source>
</evidence>
<keyword evidence="1" id="KW-0472">Membrane</keyword>
<evidence type="ECO:0000256" key="1">
    <source>
        <dbReference type="SAM" id="Phobius"/>
    </source>
</evidence>
<reference evidence="2 3" key="1">
    <citation type="submission" date="2017-07" db="EMBL/GenBank/DDBJ databases">
        <title>The new phylogeny of genus Mycobacterium.</title>
        <authorList>
            <person name="Tortoli E."/>
            <person name="Trovato A."/>
            <person name="Cirillo D.M."/>
        </authorList>
    </citation>
    <scope>NUCLEOTIDE SEQUENCE [LARGE SCALE GENOMIC DNA]</scope>
    <source>
        <strain evidence="2 3">ATCC 33027</strain>
    </source>
</reference>
<feature type="transmembrane region" description="Helical" evidence="1">
    <location>
        <begin position="134"/>
        <end position="154"/>
    </location>
</feature>
<name>A0A255DX37_9MYCO</name>
<gene>
    <name evidence="2" type="ORF">CG716_09135</name>
</gene>
<accession>A0A255DX37</accession>
<dbReference type="AlphaFoldDB" id="A0A255DX37"/>
<keyword evidence="1" id="KW-0812">Transmembrane</keyword>
<protein>
    <submittedName>
        <fullName evidence="2">Uncharacterized protein</fullName>
    </submittedName>
</protein>
<keyword evidence="1" id="KW-1133">Transmembrane helix</keyword>
<feature type="transmembrane region" description="Helical" evidence="1">
    <location>
        <begin position="96"/>
        <end position="122"/>
    </location>
</feature>